<dbReference type="PANTHER" id="PTHR44858">
    <property type="entry name" value="TETRATRICOPEPTIDE REPEAT PROTEIN 6"/>
    <property type="match status" value="1"/>
</dbReference>
<keyword evidence="2" id="KW-0802">TPR repeat</keyword>
<dbReference type="AlphaFoldDB" id="A0A9X8EFV6"/>
<proteinExistence type="predicted"/>
<dbReference type="SUPFAM" id="SSF48452">
    <property type="entry name" value="TPR-like"/>
    <property type="match status" value="3"/>
</dbReference>
<gene>
    <name evidence="5" type="ORF">EDF85_5148</name>
</gene>
<name>A0A9X8EFV6_PSEPU</name>
<feature type="chain" id="PRO_5040795289" evidence="3">
    <location>
        <begin position="28"/>
        <end position="936"/>
    </location>
</feature>
<evidence type="ECO:0000313" key="6">
    <source>
        <dbReference type="Proteomes" id="UP000269115"/>
    </source>
</evidence>
<dbReference type="RefSeq" id="WP_123753600.1">
    <property type="nucleotide sequence ID" value="NZ_RJUR01000019.1"/>
</dbReference>
<dbReference type="InterPro" id="IPR025137">
    <property type="entry name" value="NfrA_C"/>
</dbReference>
<dbReference type="PANTHER" id="PTHR44858:SF1">
    <property type="entry name" value="UDP-N-ACETYLGLUCOSAMINE--PEPTIDE N-ACETYLGLUCOSAMINYLTRANSFERASE SPINDLY-RELATED"/>
    <property type="match status" value="1"/>
</dbReference>
<dbReference type="Pfam" id="PF13283">
    <property type="entry name" value="NfrA_C"/>
    <property type="match status" value="1"/>
</dbReference>
<dbReference type="InterPro" id="IPR050498">
    <property type="entry name" value="Ycf3"/>
</dbReference>
<keyword evidence="3" id="KW-0732">Signal</keyword>
<organism evidence="5 6">
    <name type="scientific">Pseudomonas putida</name>
    <name type="common">Arthrobacter siderocapsulatus</name>
    <dbReference type="NCBI Taxonomy" id="303"/>
    <lineage>
        <taxon>Bacteria</taxon>
        <taxon>Pseudomonadati</taxon>
        <taxon>Pseudomonadota</taxon>
        <taxon>Gammaproteobacteria</taxon>
        <taxon>Pseudomonadales</taxon>
        <taxon>Pseudomonadaceae</taxon>
        <taxon>Pseudomonas</taxon>
    </lineage>
</organism>
<evidence type="ECO:0000256" key="1">
    <source>
        <dbReference type="ARBA" id="ARBA00022737"/>
    </source>
</evidence>
<sequence length="936" mass="101800">MTPTSRTLLLTAALCCGASLLPLPALAAAYEAPLEGEAWQQADLAYKSYQAGRYSDALTQVNAALKLRPDVGRLNLLQVYTLQKLGRISQARQAAQAALKRGVQEPGLRTALTNLQNTPAATGAKAPSAAYQRGFPLATKGYAAYNAGDMPSAERDGEKAFRIDPTQGAWAMLWLDALEAQQKWGEAEQAAGSAITLGAPNASDLNARRQTLKRRMAVRPAEQAYQALIANRPGDAATLAHEAVSLAPDIASHRLLLVTALLQDNQLGAAEQAADQALEQDDESTVMLVMRAYLRQLQGNAAAARSDFDAALAQDWLDDEQRRNVRLIAADGALAAGDQARAVALLGSLEETDEAAHKRREQLDERAPARLTVANYPAPLQSCQDTPYGTQCELLPSDAQAGPAGPATNAYAAYARQDYQEAIRQARTAVEQAPDNLDFQRLLTTALASGDTVQAAEAEQRLTDAIARTPTDAQLLMQRGYLRQRTGQPARARQDFRAARQTGNAPPTAILDEAFATSAMGDNPAAVRQLKHAIDMDDAKTLDLDEQQRYNTRNAIAGLDREWGATVSLGYRGAQPTVNVDGAGLSTSGDSVFSTAELYWRPTQFNNQNGILEVYGRLTNTLYDEGGKFKSRQIVNPCDGTSAIDTSGRTNDSRSVTGFPSTIGALGVRYMLSDTGFTFGLERRFFIGSATREGTAYPASNADRCAIQEAVREANQLRAPQNQINGVLTKYKLGSSAGGWLAYTTYGFYKGTEFRNDVTDWFTLDAYSQLGYALDDNSAKYTVHDVTTDGKAAQTLLEANGRLRREQLFLTNELRIGRSFRVPALSPNIVVFPHIVGAADWIWQKDQATDLKVTSDTGEFSDIVNGLPDKNYSLTSDARSWSMGVGPGVNVRYWFREDHYNTPRSYLNWSMQYRFPIGGGATERAKGLFMNLTLSY</sequence>
<dbReference type="SMART" id="SM00028">
    <property type="entry name" value="TPR"/>
    <property type="match status" value="5"/>
</dbReference>
<dbReference type="EMBL" id="RJUR01000019">
    <property type="protein sequence ID" value="ROQ43049.1"/>
    <property type="molecule type" value="Genomic_DNA"/>
</dbReference>
<dbReference type="InterPro" id="IPR011990">
    <property type="entry name" value="TPR-like_helical_dom_sf"/>
</dbReference>
<dbReference type="InterPro" id="IPR019734">
    <property type="entry name" value="TPR_rpt"/>
</dbReference>
<keyword evidence="1" id="KW-0677">Repeat</keyword>
<protein>
    <submittedName>
        <fullName evidence="5">Tetratricopeptide repeat protein</fullName>
    </submittedName>
</protein>
<comment type="caution">
    <text evidence="5">The sequence shown here is derived from an EMBL/GenBank/DDBJ whole genome shotgun (WGS) entry which is preliminary data.</text>
</comment>
<evidence type="ECO:0000313" key="5">
    <source>
        <dbReference type="EMBL" id="ROQ43049.1"/>
    </source>
</evidence>
<dbReference type="Gene3D" id="1.25.40.10">
    <property type="entry name" value="Tetratricopeptide repeat domain"/>
    <property type="match status" value="3"/>
</dbReference>
<dbReference type="Proteomes" id="UP000269115">
    <property type="component" value="Unassembled WGS sequence"/>
</dbReference>
<accession>A0A9X8EFV6</accession>
<evidence type="ECO:0000259" key="4">
    <source>
        <dbReference type="Pfam" id="PF13283"/>
    </source>
</evidence>
<feature type="signal peptide" evidence="3">
    <location>
        <begin position="1"/>
        <end position="27"/>
    </location>
</feature>
<reference evidence="5 6" key="1">
    <citation type="submission" date="2018-11" db="EMBL/GenBank/DDBJ databases">
        <title>Genomic analyses of the natural microbiome of Caenorhabditis elegans.</title>
        <authorList>
            <person name="Samuel B."/>
        </authorList>
    </citation>
    <scope>NUCLEOTIDE SEQUENCE [LARGE SCALE GENOMIC DNA]</scope>
    <source>
        <strain evidence="5 6">BIGb0473</strain>
    </source>
</reference>
<evidence type="ECO:0000256" key="2">
    <source>
        <dbReference type="ARBA" id="ARBA00022803"/>
    </source>
</evidence>
<dbReference type="Pfam" id="PF13432">
    <property type="entry name" value="TPR_16"/>
    <property type="match status" value="1"/>
</dbReference>
<feature type="domain" description="Bacteriophage N4 adsorption protein A C-terminal" evidence="4">
    <location>
        <begin position="792"/>
        <end position="930"/>
    </location>
</feature>
<evidence type="ECO:0000256" key="3">
    <source>
        <dbReference type="SAM" id="SignalP"/>
    </source>
</evidence>